<keyword evidence="2 4" id="KW-0732">Signal</keyword>
<keyword evidence="7" id="KW-1185">Reference proteome</keyword>
<dbReference type="Proteomes" id="UP000261560">
    <property type="component" value="Unplaced"/>
</dbReference>
<dbReference type="InterPro" id="IPR032675">
    <property type="entry name" value="LRR_dom_sf"/>
</dbReference>
<evidence type="ECO:0000256" key="1">
    <source>
        <dbReference type="ARBA" id="ARBA00022614"/>
    </source>
</evidence>
<keyword evidence="3" id="KW-0677">Repeat</keyword>
<feature type="chain" id="PRO_5017443488" description="LRRCT domain-containing protein" evidence="4">
    <location>
        <begin position="30"/>
        <end position="343"/>
    </location>
</feature>
<proteinExistence type="predicted"/>
<dbReference type="SMART" id="SM00082">
    <property type="entry name" value="LRRCT"/>
    <property type="match status" value="1"/>
</dbReference>
<dbReference type="Ensembl" id="ENSOMET00000022683.1">
    <property type="protein sequence ID" value="ENSOMEP00000014721.1"/>
    <property type="gene ID" value="ENSOMEG00000016273.1"/>
</dbReference>
<dbReference type="GO" id="GO:0031012">
    <property type="term" value="C:extracellular matrix"/>
    <property type="evidence" value="ECO:0007669"/>
    <property type="project" value="TreeGrafter"/>
</dbReference>
<keyword evidence="1" id="KW-0433">Leucine-rich repeat</keyword>
<dbReference type="PANTHER" id="PTHR24373:SF277">
    <property type="entry name" value="CHONDROADHERIN"/>
    <property type="match status" value="1"/>
</dbReference>
<evidence type="ECO:0000313" key="6">
    <source>
        <dbReference type="Ensembl" id="ENSOMEP00000014721.1"/>
    </source>
</evidence>
<organism evidence="6 7">
    <name type="scientific">Oryzias melastigma</name>
    <name type="common">Marine medaka</name>
    <dbReference type="NCBI Taxonomy" id="30732"/>
    <lineage>
        <taxon>Eukaryota</taxon>
        <taxon>Metazoa</taxon>
        <taxon>Chordata</taxon>
        <taxon>Craniata</taxon>
        <taxon>Vertebrata</taxon>
        <taxon>Euteleostomi</taxon>
        <taxon>Actinopterygii</taxon>
        <taxon>Neopterygii</taxon>
        <taxon>Teleostei</taxon>
        <taxon>Neoteleostei</taxon>
        <taxon>Acanthomorphata</taxon>
        <taxon>Ovalentaria</taxon>
        <taxon>Atherinomorphae</taxon>
        <taxon>Beloniformes</taxon>
        <taxon>Adrianichthyidae</taxon>
        <taxon>Oryziinae</taxon>
        <taxon>Oryzias</taxon>
    </lineage>
</organism>
<dbReference type="InterPro" id="IPR000483">
    <property type="entry name" value="Cys-rich_flank_reg_C"/>
</dbReference>
<protein>
    <recommendedName>
        <fullName evidence="5">LRRCT domain-containing protein</fullName>
    </recommendedName>
</protein>
<dbReference type="PROSITE" id="PS51450">
    <property type="entry name" value="LRR"/>
    <property type="match status" value="4"/>
</dbReference>
<dbReference type="InterPro" id="IPR001611">
    <property type="entry name" value="Leu-rich_rpt"/>
</dbReference>
<dbReference type="AlphaFoldDB" id="A0A3B3C9W3"/>
<dbReference type="SMART" id="SM00369">
    <property type="entry name" value="LRR_TYP"/>
    <property type="match status" value="8"/>
</dbReference>
<feature type="domain" description="LRRCT" evidence="5">
    <location>
        <begin position="286"/>
        <end position="333"/>
    </location>
</feature>
<dbReference type="GO" id="GO:0005615">
    <property type="term" value="C:extracellular space"/>
    <property type="evidence" value="ECO:0007669"/>
    <property type="project" value="TreeGrafter"/>
</dbReference>
<dbReference type="Pfam" id="PF13855">
    <property type="entry name" value="LRR_8"/>
    <property type="match status" value="2"/>
</dbReference>
<accession>A0A3B3C9W3</accession>
<evidence type="ECO:0000256" key="2">
    <source>
        <dbReference type="ARBA" id="ARBA00022729"/>
    </source>
</evidence>
<dbReference type="PANTHER" id="PTHR24373">
    <property type="entry name" value="SLIT RELATED LEUCINE-RICH REPEAT NEURONAL PROTEIN"/>
    <property type="match status" value="1"/>
</dbReference>
<evidence type="ECO:0000313" key="7">
    <source>
        <dbReference type="Proteomes" id="UP000261560"/>
    </source>
</evidence>
<reference evidence="6" key="2">
    <citation type="submission" date="2025-09" db="UniProtKB">
        <authorList>
            <consortium name="Ensembl"/>
        </authorList>
    </citation>
    <scope>IDENTIFICATION</scope>
</reference>
<dbReference type="GeneTree" id="ENSGT00940000165277"/>
<sequence length="343" mass="37763">MFFPIYFLTFTSQMLLLSAATLLLILTLSSPIKVGKCPKDCSCDGAKLSAVCVGHTKVPRGFPAKTQLLDLRGNHFHYIPALSFPGTVQVVSLHLESCRIREIEGGAFQGMNHLLYLYLSDNNLTLLDPKIFAGIQNLTYLHLEGNQLTQFPGSALSLVPNLFVLHLERNNISKLEPSGLLSSVTPTLRELYLSNNSISVITRGALSSASIGSLYLDSNQLIEVPTSALTGAPNLEELSLSQNPILRVERKAFQRFRLSNIIFCPNCLSDLNVLILQLISDRLVNNPLLCSCALLPLRRWMETVRFEVSATCGNPPDLRGQQVRDADVFTSCLENASMNQKGS</sequence>
<name>A0A3B3C9W3_ORYME</name>
<dbReference type="InterPro" id="IPR050328">
    <property type="entry name" value="Dev_Immune_Receptor"/>
</dbReference>
<dbReference type="Gene3D" id="3.80.10.10">
    <property type="entry name" value="Ribonuclease Inhibitor"/>
    <property type="match status" value="1"/>
</dbReference>
<dbReference type="InterPro" id="IPR003591">
    <property type="entry name" value="Leu-rich_rpt_typical-subtyp"/>
</dbReference>
<feature type="signal peptide" evidence="4">
    <location>
        <begin position="1"/>
        <end position="29"/>
    </location>
</feature>
<reference evidence="6" key="1">
    <citation type="submission" date="2025-08" db="UniProtKB">
        <authorList>
            <consortium name="Ensembl"/>
        </authorList>
    </citation>
    <scope>IDENTIFICATION</scope>
</reference>
<evidence type="ECO:0000256" key="4">
    <source>
        <dbReference type="SAM" id="SignalP"/>
    </source>
</evidence>
<dbReference type="SUPFAM" id="SSF52058">
    <property type="entry name" value="L domain-like"/>
    <property type="match status" value="1"/>
</dbReference>
<evidence type="ECO:0000256" key="3">
    <source>
        <dbReference type="ARBA" id="ARBA00022737"/>
    </source>
</evidence>
<evidence type="ECO:0000259" key="5">
    <source>
        <dbReference type="SMART" id="SM00082"/>
    </source>
</evidence>